<comment type="similarity">
    <text evidence="1">Belongs to the AB hydrolase superfamily. AB hydrolase 4 family.</text>
</comment>
<feature type="region of interest" description="Disordered" evidence="2">
    <location>
        <begin position="567"/>
        <end position="737"/>
    </location>
</feature>
<dbReference type="PANTHER" id="PTHR10794:SF92">
    <property type="entry name" value="EMBRYOGENESIS-ASSOCIATED PROTEIN EMB8"/>
    <property type="match status" value="1"/>
</dbReference>
<keyword evidence="3" id="KW-0472">Membrane</keyword>
<feature type="domain" description="DUF7750" evidence="5">
    <location>
        <begin position="497"/>
        <end position="561"/>
    </location>
</feature>
<dbReference type="GO" id="GO:0004175">
    <property type="term" value="F:endopeptidase activity"/>
    <property type="evidence" value="ECO:0007669"/>
    <property type="project" value="UniProtKB-ARBA"/>
</dbReference>
<evidence type="ECO:0000256" key="3">
    <source>
        <dbReference type="SAM" id="Phobius"/>
    </source>
</evidence>
<feature type="transmembrane region" description="Helical" evidence="3">
    <location>
        <begin position="1511"/>
        <end position="1528"/>
    </location>
</feature>
<feature type="transmembrane region" description="Helical" evidence="3">
    <location>
        <begin position="1345"/>
        <end position="1369"/>
    </location>
</feature>
<dbReference type="InterPro" id="IPR050960">
    <property type="entry name" value="AB_hydrolase_4_sf"/>
</dbReference>
<dbReference type="SUPFAM" id="SSF53474">
    <property type="entry name" value="alpha/beta-Hydrolases"/>
    <property type="match status" value="1"/>
</dbReference>
<keyword evidence="7" id="KW-1185">Reference proteome</keyword>
<dbReference type="InterPro" id="IPR003675">
    <property type="entry name" value="Rce1/LyrA-like_dom"/>
</dbReference>
<feature type="transmembrane region" description="Helical" evidence="3">
    <location>
        <begin position="1232"/>
        <end position="1252"/>
    </location>
</feature>
<feature type="domain" description="CAAX prenyl protease 2/Lysostaphin resistance protein A-like" evidence="4">
    <location>
        <begin position="1394"/>
        <end position="1476"/>
    </location>
</feature>
<feature type="transmembrane region" description="Helical" evidence="3">
    <location>
        <begin position="1298"/>
        <end position="1319"/>
    </location>
</feature>
<dbReference type="Pfam" id="PF24930">
    <property type="entry name" value="DUF7750"/>
    <property type="match status" value="1"/>
</dbReference>
<keyword evidence="3" id="KW-0812">Transmembrane</keyword>
<dbReference type="Pfam" id="PF02517">
    <property type="entry name" value="Rce1-like"/>
    <property type="match status" value="1"/>
</dbReference>
<organism evidence="6 7">
    <name type="scientific">Helianthus annuus</name>
    <name type="common">Common sunflower</name>
    <dbReference type="NCBI Taxonomy" id="4232"/>
    <lineage>
        <taxon>Eukaryota</taxon>
        <taxon>Viridiplantae</taxon>
        <taxon>Streptophyta</taxon>
        <taxon>Embryophyta</taxon>
        <taxon>Tracheophyta</taxon>
        <taxon>Spermatophyta</taxon>
        <taxon>Magnoliopsida</taxon>
        <taxon>eudicotyledons</taxon>
        <taxon>Gunneridae</taxon>
        <taxon>Pentapetalae</taxon>
        <taxon>asterids</taxon>
        <taxon>campanulids</taxon>
        <taxon>Asterales</taxon>
        <taxon>Asteraceae</taxon>
        <taxon>Asteroideae</taxon>
        <taxon>Heliantheae alliance</taxon>
        <taxon>Heliantheae</taxon>
        <taxon>Helianthus</taxon>
    </lineage>
</organism>
<feature type="compositionally biased region" description="Basic and acidic residues" evidence="2">
    <location>
        <begin position="780"/>
        <end position="794"/>
    </location>
</feature>
<evidence type="ECO:0000259" key="5">
    <source>
        <dbReference type="Pfam" id="PF24930"/>
    </source>
</evidence>
<dbReference type="InterPro" id="IPR029058">
    <property type="entry name" value="AB_hydrolase_fold"/>
</dbReference>
<dbReference type="PANTHER" id="PTHR10794">
    <property type="entry name" value="ABHYDROLASE DOMAIN-CONTAINING PROTEIN"/>
    <property type="match status" value="1"/>
</dbReference>
<dbReference type="GO" id="GO:0080120">
    <property type="term" value="P:CAAX-box protein maturation"/>
    <property type="evidence" value="ECO:0007669"/>
    <property type="project" value="UniProtKB-ARBA"/>
</dbReference>
<keyword evidence="3" id="KW-1133">Transmembrane helix</keyword>
<feature type="compositionally biased region" description="Basic and acidic residues" evidence="2">
    <location>
        <begin position="670"/>
        <end position="682"/>
    </location>
</feature>
<feature type="compositionally biased region" description="Polar residues" evidence="2">
    <location>
        <begin position="866"/>
        <end position="879"/>
    </location>
</feature>
<feature type="region of interest" description="Disordered" evidence="2">
    <location>
        <begin position="1155"/>
        <end position="1178"/>
    </location>
</feature>
<dbReference type="FunCoup" id="A0A251TRM0">
    <property type="interactions" value="2242"/>
</dbReference>
<sequence length="1537" mass="168403">MSLSLSLKRYTNTVAVVGTPQLNIRSCSFHRPWRRKRRSLLVIRSSSNDFLSQVTPALGFTTALAALVYKFKLNSNSTALGDWTLLTSPTPFNRFVNFRCPSLLLRLEEEEEAVITGRIQQLPPPPPLSVVYQRVCVNTDDGGVVSLDWPAHLELSSEQGLDTTILIIPGTTDGSMDESVRSFVYECLTRGCFPIVMNPRGCARSPLTTPRLFTAADSDDISAIVHFINRARPWTTFMAVGFGFGANMLTKYLAQVGQETPLTAATCLDNPFDLNGGASNHNLTNGFIHLLQSNKELFMGPSKRFDVEKALQAKSLKDFEEAISMVSYGFDSIEEFYVSSSTRDVVGNVKIPLLFIQNNAMPSVSIPRSLIAENPFTSLLICTFQSDDKSAADISWCRQLVVEWLTAVELGLLKGRHPLLEDSDVTISPSKQMTTSHASSRSNKVVNFHQLDGSVNTSSILDLQMTKDKDKDATNGMVTQTDLVDLKEGGDADSERGKVLQATQVVMNMLDGTMPEALSEEQKLKVLTAVNQGETLMNALQDAVPEDVRGKLSSSVITILENQKKTLNGRSHVPDGTSALNTKMQERSVGLSSVEKEKHASELNTSLTEEDSNNHPFSKNDASGNIDDASRLQGGEISNSETTSNRNQDDFSNETAAQFHDTDSSVMPDISRKMERSEDHISDQVNLGLEGGTNVEKDNRHKDATTDISTPPRTEKEEGDKGGEISNSETTSNRNQDDFSNETAAQFHDSDSSVNLKVEQMWRRIIDTRMHLRIYQPPPKTEKEEGDNQKKEESSASSNSPSFSVSQALGALTGMDDSTQVAVNSVFSVIEDVITHLEGNRENGSQPVTESESAAPPQKEGDEKSSMTTELKQVGTMSNSREKKDEANKNPQDIRNSITRLPYRNSITRLPKMKNDKQLQLDTLCLDYVPEEGQYKLLDVDVPSDVDVECNSEIIEPTYIILDDWDPVGEKHETGDVASVEHLQFVKDNILKSLEVEVSRRIQATYMADVALELKKELENVANIISLAVVDDKPHGISFGNLQDEHVLDTISSAVQGTRYMKEVIPVGIVVGSTLASLRKIVNINAAADQTSDSQVGYHLQADTMAADEVNQNKNLYIEDGEKDASSSLSSDTVMVGAVTAALGASALLVHQQNSYSDELEKENDEEPGKVEEEERVKSGDNIATSLAEKAMSVAGPVVPTKEDGGVDQDRLVAVLADLGQKGGILKLVGKVALLWGGIRGAMSLIGKLFSFLHLAERPLFQRILGFVCMVLVLWTPVVVPLLPTLVQNWAAHNSSKYAELACIMGLYGSIMMLVVLWGERIRGYENPLERYGLELTSATQIQQFVYGLIGGVMLVLLIQYTNVLLGLVSLSWPSIPSSSTDLLNLSGKVIRFVGQGLVTAVAVALVEELLFRSWLPEEIAVDLGYNQGIILSGLAFSLSQWSLKAIPGLWLLSVGLAGVRQRCQGRLSLPIGLRAGIMASTFLLKEAGLLTYQQHSYPLWVTGGDPFQPFNTIVGLAVALLWAAILYPQQPENVKE</sequence>
<dbReference type="InParanoid" id="A0A251TRM0"/>
<gene>
    <name evidence="6" type="ORF">HannXRQ_Chr10g0319771</name>
</gene>
<dbReference type="EMBL" id="CM007899">
    <property type="protein sequence ID" value="OTG13373.1"/>
    <property type="molecule type" value="Genomic_DNA"/>
</dbReference>
<dbReference type="InterPro" id="IPR056652">
    <property type="entry name" value="DUF7750"/>
</dbReference>
<dbReference type="Gene3D" id="3.40.50.1820">
    <property type="entry name" value="alpha/beta hydrolase"/>
    <property type="match status" value="1"/>
</dbReference>
<feature type="compositionally biased region" description="Basic and acidic residues" evidence="2">
    <location>
        <begin position="695"/>
        <end position="705"/>
    </location>
</feature>
<evidence type="ECO:0000313" key="7">
    <source>
        <dbReference type="Proteomes" id="UP000215914"/>
    </source>
</evidence>
<evidence type="ECO:0000256" key="2">
    <source>
        <dbReference type="SAM" id="MobiDB-lite"/>
    </source>
</evidence>
<accession>A0A251TRM0</accession>
<feature type="region of interest" description="Disordered" evidence="2">
    <location>
        <begin position="838"/>
        <end position="900"/>
    </location>
</feature>
<feature type="compositionally biased region" description="Polar residues" evidence="2">
    <location>
        <begin position="889"/>
        <end position="899"/>
    </location>
</feature>
<evidence type="ECO:0000256" key="1">
    <source>
        <dbReference type="ARBA" id="ARBA00010884"/>
    </source>
</evidence>
<feature type="compositionally biased region" description="Polar residues" evidence="2">
    <location>
        <begin position="842"/>
        <end position="852"/>
    </location>
</feature>
<feature type="compositionally biased region" description="Polar residues" evidence="2">
    <location>
        <begin position="636"/>
        <end position="646"/>
    </location>
</feature>
<dbReference type="Proteomes" id="UP000215914">
    <property type="component" value="Chromosome 10"/>
</dbReference>
<feature type="compositionally biased region" description="Polar residues" evidence="2">
    <location>
        <begin position="614"/>
        <end position="623"/>
    </location>
</feature>
<feature type="compositionally biased region" description="Polar residues" evidence="2">
    <location>
        <begin position="725"/>
        <end position="734"/>
    </location>
</feature>
<feature type="transmembrane region" description="Helical" evidence="3">
    <location>
        <begin position="1264"/>
        <end position="1286"/>
    </location>
</feature>
<feature type="compositionally biased region" description="Basic and acidic residues" evidence="2">
    <location>
        <begin position="713"/>
        <end position="723"/>
    </location>
</feature>
<evidence type="ECO:0000259" key="4">
    <source>
        <dbReference type="Pfam" id="PF02517"/>
    </source>
</evidence>
<proteinExistence type="inferred from homology"/>
<dbReference type="STRING" id="4232.A0A251TRM0"/>
<feature type="transmembrane region" description="Helical" evidence="3">
    <location>
        <begin position="1472"/>
        <end position="1491"/>
    </location>
</feature>
<dbReference type="OMA" id="PIGTNDI"/>
<reference evidence="7" key="1">
    <citation type="journal article" date="2017" name="Nature">
        <title>The sunflower genome provides insights into oil metabolism, flowering and Asterid evolution.</title>
        <authorList>
            <person name="Badouin H."/>
            <person name="Gouzy J."/>
            <person name="Grassa C.J."/>
            <person name="Murat F."/>
            <person name="Staton S.E."/>
            <person name="Cottret L."/>
            <person name="Lelandais-Briere C."/>
            <person name="Owens G.L."/>
            <person name="Carrere S."/>
            <person name="Mayjonade B."/>
            <person name="Legrand L."/>
            <person name="Gill N."/>
            <person name="Kane N.C."/>
            <person name="Bowers J.E."/>
            <person name="Hubner S."/>
            <person name="Bellec A."/>
            <person name="Berard A."/>
            <person name="Berges H."/>
            <person name="Blanchet N."/>
            <person name="Boniface M.C."/>
            <person name="Brunel D."/>
            <person name="Catrice O."/>
            <person name="Chaidir N."/>
            <person name="Claudel C."/>
            <person name="Donnadieu C."/>
            <person name="Faraut T."/>
            <person name="Fievet G."/>
            <person name="Helmstetter N."/>
            <person name="King M."/>
            <person name="Knapp S.J."/>
            <person name="Lai Z."/>
            <person name="Le Paslier M.C."/>
            <person name="Lippi Y."/>
            <person name="Lorenzon L."/>
            <person name="Mandel J.R."/>
            <person name="Marage G."/>
            <person name="Marchand G."/>
            <person name="Marquand E."/>
            <person name="Bret-Mestries E."/>
            <person name="Morien E."/>
            <person name="Nambeesan S."/>
            <person name="Nguyen T."/>
            <person name="Pegot-Espagnet P."/>
            <person name="Pouilly N."/>
            <person name="Raftis F."/>
            <person name="Sallet E."/>
            <person name="Schiex T."/>
            <person name="Thomas J."/>
            <person name="Vandecasteele C."/>
            <person name="Vares D."/>
            <person name="Vear F."/>
            <person name="Vautrin S."/>
            <person name="Crespi M."/>
            <person name="Mangin B."/>
            <person name="Burke J.M."/>
            <person name="Salse J."/>
            <person name="Munos S."/>
            <person name="Vincourt P."/>
            <person name="Rieseberg L.H."/>
            <person name="Langlade N.B."/>
        </authorList>
    </citation>
    <scope>NUCLEOTIDE SEQUENCE [LARGE SCALE GENOMIC DNA]</scope>
    <source>
        <strain evidence="7">cv. SF193</strain>
    </source>
</reference>
<feature type="transmembrane region" description="Helical" evidence="3">
    <location>
        <begin position="1390"/>
        <end position="1407"/>
    </location>
</feature>
<protein>
    <submittedName>
        <fullName evidence="6">Putative alpha/Beta hydrolase fold protein</fullName>
    </submittedName>
</protein>
<evidence type="ECO:0000313" key="6">
    <source>
        <dbReference type="EMBL" id="OTG13373.1"/>
    </source>
</evidence>
<name>A0A251TRM0_HELAN</name>
<feature type="region of interest" description="Disordered" evidence="2">
    <location>
        <begin position="773"/>
        <end position="803"/>
    </location>
</feature>
<keyword evidence="6" id="KW-0378">Hydrolase</keyword>
<feature type="compositionally biased region" description="Basic and acidic residues" evidence="2">
    <location>
        <begin position="1167"/>
        <end position="1178"/>
    </location>
</feature>